<dbReference type="InterPro" id="IPR036397">
    <property type="entry name" value="RNaseH_sf"/>
</dbReference>
<dbReference type="InterPro" id="IPR012337">
    <property type="entry name" value="RNaseH-like_sf"/>
</dbReference>
<evidence type="ECO:0000313" key="2">
    <source>
        <dbReference type="EMBL" id="CAD8574302.1"/>
    </source>
</evidence>
<name>A0A7S0PK03_9STRA</name>
<dbReference type="InterPro" id="IPR001584">
    <property type="entry name" value="Integrase_cat-core"/>
</dbReference>
<organism evidence="2">
    <name type="scientific">Leptocylindrus aporus</name>
    <dbReference type="NCBI Taxonomy" id="1398097"/>
    <lineage>
        <taxon>Eukaryota</taxon>
        <taxon>Sar</taxon>
        <taxon>Stramenopiles</taxon>
        <taxon>Ochrophyta</taxon>
        <taxon>Bacillariophyta</taxon>
        <taxon>Coscinodiscophyceae</taxon>
        <taxon>Chaetocerotophycidae</taxon>
        <taxon>Leptocylindrales</taxon>
        <taxon>Leptocylindraceae</taxon>
        <taxon>Leptocylindrus</taxon>
    </lineage>
</organism>
<dbReference type="AlphaFoldDB" id="A0A7S0PK03"/>
<sequence>MQSIYDNGKEFLGEEFQEMIQSLSIEPTPTTVKNPQANFVERIHLTLGNMLRTMMLEEVILDPDDPWSGILSKLTWAIRSTVHSSLNVTPDLIAFGRDILYDLALTVNWNDLKAKKNFNGDEPAMNKGLVNV</sequence>
<protein>
    <recommendedName>
        <fullName evidence="1">Integrase catalytic domain-containing protein</fullName>
    </recommendedName>
</protein>
<dbReference type="EMBL" id="HBEU01000664">
    <property type="protein sequence ID" value="CAD8574302.1"/>
    <property type="molecule type" value="Transcribed_RNA"/>
</dbReference>
<dbReference type="GO" id="GO:0003676">
    <property type="term" value="F:nucleic acid binding"/>
    <property type="evidence" value="ECO:0007669"/>
    <property type="project" value="InterPro"/>
</dbReference>
<evidence type="ECO:0000259" key="1">
    <source>
        <dbReference type="PROSITE" id="PS50994"/>
    </source>
</evidence>
<feature type="domain" description="Integrase catalytic" evidence="1">
    <location>
        <begin position="1"/>
        <end position="98"/>
    </location>
</feature>
<reference evidence="2" key="1">
    <citation type="submission" date="2021-01" db="EMBL/GenBank/DDBJ databases">
        <authorList>
            <person name="Corre E."/>
            <person name="Pelletier E."/>
            <person name="Niang G."/>
            <person name="Scheremetjew M."/>
            <person name="Finn R."/>
            <person name="Kale V."/>
            <person name="Holt S."/>
            <person name="Cochrane G."/>
            <person name="Meng A."/>
            <person name="Brown T."/>
            <person name="Cohen L."/>
        </authorList>
    </citation>
    <scope>NUCLEOTIDE SEQUENCE</scope>
    <source>
        <strain evidence="2">B651</strain>
    </source>
</reference>
<gene>
    <name evidence="2" type="ORF">LDAN0322_LOCUS446</name>
</gene>
<dbReference type="PROSITE" id="PS50994">
    <property type="entry name" value="INTEGRASE"/>
    <property type="match status" value="1"/>
</dbReference>
<accession>A0A7S0PK03</accession>
<dbReference type="Gene3D" id="3.30.420.10">
    <property type="entry name" value="Ribonuclease H-like superfamily/Ribonuclease H"/>
    <property type="match status" value="1"/>
</dbReference>
<proteinExistence type="predicted"/>
<dbReference type="SUPFAM" id="SSF53098">
    <property type="entry name" value="Ribonuclease H-like"/>
    <property type="match status" value="1"/>
</dbReference>
<dbReference type="GO" id="GO:0015074">
    <property type="term" value="P:DNA integration"/>
    <property type="evidence" value="ECO:0007669"/>
    <property type="project" value="InterPro"/>
</dbReference>